<evidence type="ECO:0000256" key="3">
    <source>
        <dbReference type="ARBA" id="ARBA00022884"/>
    </source>
</evidence>
<comment type="similarity">
    <text evidence="1 7">Belongs to the universal ribosomal protein uL3 family.</text>
</comment>
<evidence type="ECO:0000256" key="1">
    <source>
        <dbReference type="ARBA" id="ARBA00006540"/>
    </source>
</evidence>
<evidence type="ECO:0000256" key="6">
    <source>
        <dbReference type="ARBA" id="ARBA00035243"/>
    </source>
</evidence>
<evidence type="ECO:0000313" key="9">
    <source>
        <dbReference type="EMBL" id="OGF78161.1"/>
    </source>
</evidence>
<name>A0A1F5WS94_9BACT</name>
<organism evidence="9 10">
    <name type="scientific">Candidatus Giovannonibacteria bacterium RIFCSPHIGHO2_12_FULL_43_15</name>
    <dbReference type="NCBI Taxonomy" id="1798341"/>
    <lineage>
        <taxon>Bacteria</taxon>
        <taxon>Candidatus Giovannoniibacteriota</taxon>
    </lineage>
</organism>
<evidence type="ECO:0000256" key="8">
    <source>
        <dbReference type="SAM" id="MobiDB-lite"/>
    </source>
</evidence>
<dbReference type="EMBL" id="MFHT01000004">
    <property type="protein sequence ID" value="OGF78161.1"/>
    <property type="molecule type" value="Genomic_DNA"/>
</dbReference>
<dbReference type="PANTHER" id="PTHR11229:SF16">
    <property type="entry name" value="LARGE RIBOSOMAL SUBUNIT PROTEIN UL3C"/>
    <property type="match status" value="1"/>
</dbReference>
<dbReference type="HAMAP" id="MF_01325_B">
    <property type="entry name" value="Ribosomal_uL3_B"/>
    <property type="match status" value="1"/>
</dbReference>
<dbReference type="PANTHER" id="PTHR11229">
    <property type="entry name" value="50S RIBOSOMAL PROTEIN L3"/>
    <property type="match status" value="1"/>
</dbReference>
<evidence type="ECO:0000256" key="5">
    <source>
        <dbReference type="ARBA" id="ARBA00023274"/>
    </source>
</evidence>
<dbReference type="InterPro" id="IPR000597">
    <property type="entry name" value="Ribosomal_uL3"/>
</dbReference>
<dbReference type="Gene3D" id="3.30.160.810">
    <property type="match status" value="1"/>
</dbReference>
<sequence>MTKFMLAQKIQMSQIFDEAGNVIPVTILRAGPLVVSQIKNKEKDKYEALQVAFGEKNKKNLTKAQRGHLKELGSFRWLREFRISPKSDFKRGDKIDITVFKEGDLVKARAESKGRGFQGAVKRHGFAGGPRTHGQKHSEREVGSIGATWPQRVIKGKRMPGRMGGNMVTVKNLRIIKIEPEKNILYVKGALPGARGALVEIIG</sequence>
<dbReference type="InterPro" id="IPR009000">
    <property type="entry name" value="Transl_B-barrel_sf"/>
</dbReference>
<keyword evidence="2 7" id="KW-0699">rRNA-binding</keyword>
<comment type="function">
    <text evidence="7">One of the primary rRNA binding proteins, it binds directly near the 3'-end of the 23S rRNA, where it nucleates assembly of the 50S subunit.</text>
</comment>
<protein>
    <recommendedName>
        <fullName evidence="6 7">Large ribosomal subunit protein uL3</fullName>
    </recommendedName>
</protein>
<evidence type="ECO:0000313" key="10">
    <source>
        <dbReference type="Proteomes" id="UP000177723"/>
    </source>
</evidence>
<keyword evidence="3 7" id="KW-0694">RNA-binding</keyword>
<dbReference type="InterPro" id="IPR019927">
    <property type="entry name" value="Ribosomal_uL3_bac/org-type"/>
</dbReference>
<dbReference type="GO" id="GO:0006412">
    <property type="term" value="P:translation"/>
    <property type="evidence" value="ECO:0007669"/>
    <property type="project" value="UniProtKB-UniRule"/>
</dbReference>
<dbReference type="Proteomes" id="UP000177723">
    <property type="component" value="Unassembled WGS sequence"/>
</dbReference>
<dbReference type="NCBIfam" id="TIGR03625">
    <property type="entry name" value="L3_bact"/>
    <property type="match status" value="1"/>
</dbReference>
<dbReference type="GO" id="GO:0003735">
    <property type="term" value="F:structural constituent of ribosome"/>
    <property type="evidence" value="ECO:0007669"/>
    <property type="project" value="UniProtKB-UniRule"/>
</dbReference>
<evidence type="ECO:0000256" key="4">
    <source>
        <dbReference type="ARBA" id="ARBA00022980"/>
    </source>
</evidence>
<gene>
    <name evidence="7" type="primary">rplC</name>
    <name evidence="9" type="ORF">A3F23_03050</name>
</gene>
<comment type="caution">
    <text evidence="9">The sequence shown here is derived from an EMBL/GenBank/DDBJ whole genome shotgun (WGS) entry which is preliminary data.</text>
</comment>
<accession>A0A1F5WS94</accession>
<dbReference type="FunFam" id="2.40.30.10:FF:000004">
    <property type="entry name" value="50S ribosomal protein L3"/>
    <property type="match status" value="1"/>
</dbReference>
<dbReference type="GO" id="GO:0022625">
    <property type="term" value="C:cytosolic large ribosomal subunit"/>
    <property type="evidence" value="ECO:0007669"/>
    <property type="project" value="TreeGrafter"/>
</dbReference>
<dbReference type="GO" id="GO:0019843">
    <property type="term" value="F:rRNA binding"/>
    <property type="evidence" value="ECO:0007669"/>
    <property type="project" value="UniProtKB-UniRule"/>
</dbReference>
<feature type="region of interest" description="Disordered" evidence="8">
    <location>
        <begin position="120"/>
        <end position="143"/>
    </location>
</feature>
<dbReference type="Gene3D" id="2.40.30.10">
    <property type="entry name" value="Translation factors"/>
    <property type="match status" value="1"/>
</dbReference>
<keyword evidence="5 7" id="KW-0687">Ribonucleoprotein</keyword>
<dbReference type="Pfam" id="PF00297">
    <property type="entry name" value="Ribosomal_L3"/>
    <property type="match status" value="1"/>
</dbReference>
<dbReference type="SUPFAM" id="SSF50447">
    <property type="entry name" value="Translation proteins"/>
    <property type="match status" value="1"/>
</dbReference>
<comment type="subunit">
    <text evidence="7">Part of the 50S ribosomal subunit. Forms a cluster with proteins L14 and L19.</text>
</comment>
<reference evidence="9 10" key="1">
    <citation type="journal article" date="2016" name="Nat. Commun.">
        <title>Thousands of microbial genomes shed light on interconnected biogeochemical processes in an aquifer system.</title>
        <authorList>
            <person name="Anantharaman K."/>
            <person name="Brown C.T."/>
            <person name="Hug L.A."/>
            <person name="Sharon I."/>
            <person name="Castelle C.J."/>
            <person name="Probst A.J."/>
            <person name="Thomas B.C."/>
            <person name="Singh A."/>
            <person name="Wilkins M.J."/>
            <person name="Karaoz U."/>
            <person name="Brodie E.L."/>
            <person name="Williams K.H."/>
            <person name="Hubbard S.S."/>
            <person name="Banfield J.F."/>
        </authorList>
    </citation>
    <scope>NUCLEOTIDE SEQUENCE [LARGE SCALE GENOMIC DNA]</scope>
</reference>
<keyword evidence="4 7" id="KW-0689">Ribosomal protein</keyword>
<evidence type="ECO:0000256" key="2">
    <source>
        <dbReference type="ARBA" id="ARBA00022730"/>
    </source>
</evidence>
<evidence type="ECO:0000256" key="7">
    <source>
        <dbReference type="HAMAP-Rule" id="MF_01325"/>
    </source>
</evidence>
<dbReference type="AlphaFoldDB" id="A0A1F5WS94"/>
<proteinExistence type="inferred from homology"/>